<comment type="subunit">
    <text evidence="4 9">Homodimer.</text>
</comment>
<feature type="transmembrane region" description="Helical" evidence="11">
    <location>
        <begin position="361"/>
        <end position="381"/>
    </location>
</feature>
<comment type="caution">
    <text evidence="13">The sequence shown here is derived from an EMBL/GenBank/DDBJ whole genome shotgun (WGS) entry which is preliminary data.</text>
</comment>
<dbReference type="Pfam" id="PF00892">
    <property type="entry name" value="EamA"/>
    <property type="match status" value="1"/>
</dbReference>
<dbReference type="SUPFAM" id="SSF103481">
    <property type="entry name" value="Multidrug resistance efflux transporter EmrE"/>
    <property type="match status" value="1"/>
</dbReference>
<dbReference type="Proteomes" id="UP001188597">
    <property type="component" value="Unassembled WGS sequence"/>
</dbReference>
<evidence type="ECO:0000256" key="7">
    <source>
        <dbReference type="ARBA" id="ARBA00022989"/>
    </source>
</evidence>
<feature type="transmembrane region" description="Helical" evidence="11">
    <location>
        <begin position="316"/>
        <end position="336"/>
    </location>
</feature>
<keyword evidence="5 9" id="KW-0964">Secreted</keyword>
<comment type="similarity">
    <text evidence="3 9">Belongs to the plant dirigent protein family.</text>
</comment>
<dbReference type="InterPro" id="IPR000620">
    <property type="entry name" value="EamA_dom"/>
</dbReference>
<accession>A0AA88XB44</accession>
<keyword evidence="6 11" id="KW-0812">Transmembrane</keyword>
<dbReference type="AlphaFoldDB" id="A0AA88XB44"/>
<feature type="transmembrane region" description="Helical" evidence="11">
    <location>
        <begin position="393"/>
        <end position="414"/>
    </location>
</feature>
<evidence type="ECO:0000313" key="13">
    <source>
        <dbReference type="EMBL" id="KAK3043417.1"/>
    </source>
</evidence>
<feature type="transmembrane region" description="Helical" evidence="11">
    <location>
        <begin position="482"/>
        <end position="501"/>
    </location>
</feature>
<dbReference type="InterPro" id="IPR004265">
    <property type="entry name" value="Dirigent"/>
</dbReference>
<keyword evidence="8 11" id="KW-0472">Membrane</keyword>
<dbReference type="InterPro" id="IPR037185">
    <property type="entry name" value="EmrE-like"/>
</dbReference>
<dbReference type="Pfam" id="PF03018">
    <property type="entry name" value="Dirigent"/>
    <property type="match status" value="1"/>
</dbReference>
<proteinExistence type="inferred from homology"/>
<evidence type="ECO:0000256" key="11">
    <source>
        <dbReference type="SAM" id="Phobius"/>
    </source>
</evidence>
<feature type="transmembrane region" description="Helical" evidence="11">
    <location>
        <begin position="284"/>
        <end position="304"/>
    </location>
</feature>
<dbReference type="InterPro" id="IPR030184">
    <property type="entry name" value="WAT1-related"/>
</dbReference>
<evidence type="ECO:0000256" key="4">
    <source>
        <dbReference type="ARBA" id="ARBA00011738"/>
    </source>
</evidence>
<dbReference type="GO" id="GO:0009699">
    <property type="term" value="P:phenylpropanoid biosynthetic process"/>
    <property type="evidence" value="ECO:0007669"/>
    <property type="project" value="UniProtKB-ARBA"/>
</dbReference>
<evidence type="ECO:0000256" key="5">
    <source>
        <dbReference type="ARBA" id="ARBA00022525"/>
    </source>
</evidence>
<dbReference type="PANTHER" id="PTHR31218">
    <property type="entry name" value="WAT1-RELATED PROTEIN"/>
    <property type="match status" value="1"/>
</dbReference>
<organism evidence="13 14">
    <name type="scientific">Escallonia herrerae</name>
    <dbReference type="NCBI Taxonomy" id="1293975"/>
    <lineage>
        <taxon>Eukaryota</taxon>
        <taxon>Viridiplantae</taxon>
        <taxon>Streptophyta</taxon>
        <taxon>Embryophyta</taxon>
        <taxon>Tracheophyta</taxon>
        <taxon>Spermatophyta</taxon>
        <taxon>Magnoliopsida</taxon>
        <taxon>eudicotyledons</taxon>
        <taxon>Gunneridae</taxon>
        <taxon>Pentapetalae</taxon>
        <taxon>asterids</taxon>
        <taxon>campanulids</taxon>
        <taxon>Escalloniales</taxon>
        <taxon>Escalloniaceae</taxon>
        <taxon>Escallonia</taxon>
    </lineage>
</organism>
<keyword evidence="9" id="KW-0732">Signal</keyword>
<reference evidence="13" key="1">
    <citation type="submission" date="2022-12" db="EMBL/GenBank/DDBJ databases">
        <title>Draft genome assemblies for two species of Escallonia (Escalloniales).</title>
        <authorList>
            <person name="Chanderbali A."/>
            <person name="Dervinis C."/>
            <person name="Anghel I."/>
            <person name="Soltis D."/>
            <person name="Soltis P."/>
            <person name="Zapata F."/>
        </authorList>
    </citation>
    <scope>NUCLEOTIDE SEQUENCE</scope>
    <source>
        <strain evidence="13">UCBG64.0493</strain>
        <tissue evidence="13">Leaf</tissue>
    </source>
</reference>
<comment type="subcellular location">
    <subcellularLocation>
        <location evidence="1">Membrane</location>
        <topology evidence="1">Multi-pass membrane protein</topology>
    </subcellularLocation>
    <subcellularLocation>
        <location evidence="9">Secreted</location>
        <location evidence="9">Extracellular space</location>
        <location evidence="9">Apoplast</location>
    </subcellularLocation>
</comment>
<name>A0AA88XB44_9ASTE</name>
<dbReference type="Gene3D" id="2.40.480.10">
    <property type="entry name" value="Allene oxide cyclase-like"/>
    <property type="match status" value="1"/>
</dbReference>
<feature type="region of interest" description="Disordered" evidence="10">
    <location>
        <begin position="517"/>
        <end position="544"/>
    </location>
</feature>
<evidence type="ECO:0000256" key="8">
    <source>
        <dbReference type="ARBA" id="ARBA00023136"/>
    </source>
</evidence>
<dbReference type="InterPro" id="IPR044859">
    <property type="entry name" value="Allene_oxi_cyc_Dirigent"/>
</dbReference>
<protein>
    <recommendedName>
        <fullName evidence="9">Dirigent protein</fullName>
    </recommendedName>
</protein>
<feature type="transmembrane region" description="Helical" evidence="11">
    <location>
        <begin position="457"/>
        <end position="476"/>
    </location>
</feature>
<feature type="transmembrane region" description="Helical" evidence="11">
    <location>
        <begin position="244"/>
        <end position="264"/>
    </location>
</feature>
<evidence type="ECO:0000256" key="2">
    <source>
        <dbReference type="ARBA" id="ARBA00007635"/>
    </source>
</evidence>
<evidence type="ECO:0000259" key="12">
    <source>
        <dbReference type="Pfam" id="PF00892"/>
    </source>
</evidence>
<dbReference type="EMBL" id="JAVXUP010000006">
    <property type="protein sequence ID" value="KAK3043417.1"/>
    <property type="molecule type" value="Genomic_DNA"/>
</dbReference>
<keyword evidence="14" id="KW-1185">Reference proteome</keyword>
<evidence type="ECO:0000256" key="9">
    <source>
        <dbReference type="RuleBase" id="RU363099"/>
    </source>
</evidence>
<dbReference type="GO" id="GO:0048046">
    <property type="term" value="C:apoplast"/>
    <property type="evidence" value="ECO:0007669"/>
    <property type="project" value="UniProtKB-SubCell"/>
</dbReference>
<comment type="function">
    <text evidence="9">Dirigent proteins impart stereoselectivity on the phenoxy radical-coupling reaction, yielding optically active lignans from two molecules of coniferyl alcohol in the biosynthesis of lignans, flavonolignans, and alkaloids and thus plays a central role in plant secondary metabolism.</text>
</comment>
<feature type="signal peptide" evidence="9">
    <location>
        <begin position="1"/>
        <end position="27"/>
    </location>
</feature>
<evidence type="ECO:0000256" key="6">
    <source>
        <dbReference type="ARBA" id="ARBA00022692"/>
    </source>
</evidence>
<comment type="similarity">
    <text evidence="2">Belongs to the drug/metabolite transporter (DMT) superfamily. Plant drug/metabolite exporter (P-DME) (TC 2.A.7.4) family.</text>
</comment>
<evidence type="ECO:0000256" key="3">
    <source>
        <dbReference type="ARBA" id="ARBA00010746"/>
    </source>
</evidence>
<gene>
    <name evidence="13" type="ORF">RJ639_001996</name>
</gene>
<feature type="transmembrane region" description="Helical" evidence="11">
    <location>
        <begin position="429"/>
        <end position="450"/>
    </location>
</feature>
<dbReference type="GO" id="GO:0016020">
    <property type="term" value="C:membrane"/>
    <property type="evidence" value="ECO:0007669"/>
    <property type="project" value="UniProtKB-SubCell"/>
</dbReference>
<dbReference type="GO" id="GO:0022857">
    <property type="term" value="F:transmembrane transporter activity"/>
    <property type="evidence" value="ECO:0007669"/>
    <property type="project" value="InterPro"/>
</dbReference>
<sequence length="544" mass="60892">MAWSLPYSLFLISFILILSSFIYTSTAAFSEDFSDAILTKRMEKHTHLHFYFHDILSGKHPSSIRIAGKSKPGAFGDTYIIDDALTEGPNATSRVVGRAQGMYAIAAQGSEVALLMVVNYAFVLGKYNGNSISVFGRNPVFHDVREMPIVGGSGLFRFARGYALAHTIWFDFKTGDAVVEYNVYSVKELRCRKSRVLMAVKAGSLMGTYRRFKSHLLMVLAQVGYTFLYFITEASFNHGMNPHVYITYRHIVAGFVTLPFAYFFERVGLTLNMYFASLRYTSPTFLASMVNTIASLTFVIAVILRLEVLDLRKCRGLAKVLGTLISLAGVMTMALYKGPIVKSLGHPLIHFRGNTASNENWLKGSILTVASCITWSIWYIMQAYTLKRYPAQLSLTTWMNFVGAAQSAVFTVIIKHRKADWTIGFNIDLWSTIYAGVVVSGVIIFIQLWCTEQKGPVFVTMFNPLSTILVAVLAYFVLGEKLYMGSIQGGVIVIVGLYLLLWGKEGDQDIRTNMTEQTETNYEEPGDPKRQIFSSTAKHMKEEP</sequence>
<feature type="transmembrane region" description="Helical" evidence="11">
    <location>
        <begin position="214"/>
        <end position="232"/>
    </location>
</feature>
<keyword evidence="7 11" id="KW-1133">Transmembrane helix</keyword>
<evidence type="ECO:0000256" key="10">
    <source>
        <dbReference type="SAM" id="MobiDB-lite"/>
    </source>
</evidence>
<evidence type="ECO:0000256" key="1">
    <source>
        <dbReference type="ARBA" id="ARBA00004141"/>
    </source>
</evidence>
<feature type="domain" description="EamA" evidence="12">
    <location>
        <begin position="363"/>
        <end position="501"/>
    </location>
</feature>
<feature type="chain" id="PRO_5041516313" description="Dirigent protein" evidence="9">
    <location>
        <begin position="28"/>
        <end position="544"/>
    </location>
</feature>
<keyword evidence="9" id="KW-0052">Apoplast</keyword>
<evidence type="ECO:0000313" key="14">
    <source>
        <dbReference type="Proteomes" id="UP001188597"/>
    </source>
</evidence>